<dbReference type="Pfam" id="PF01120">
    <property type="entry name" value="Alpha_L_fucos"/>
    <property type="match status" value="1"/>
</dbReference>
<sequence>MKTRRDFMKSGLAFGGVIASGGIPLYAQDEATNIPSYLKGYEDLYAQDPHQAALAWFKDARFGLFMHYGLYSMLGQGEWVQFRTKIPVPEYEKLTARFNPEKFDADFITDLALEAGMKYVNLTSKHHDGFCLFDSKNDNWNSMAVAKRDLCGELAAQCQKKGLGCFFYYSLPMDWHHPYSLSREYGQYYRPAYEVKPEQYKFEKVEDLQKYLDDAKGHLRTLLSDYGPVAGVWFDTCTSYFMQSDLFPLNEIYAMVRSIQPNCLISFKQGCTGTEDFAAPERKGRSMADRLRNRYGDKVGDLAAHAWDQNKVKHNEICDTLQPGGWAYKQTDEGKHKTPDQVMEMLQAAGDQNCNLLLNTGPLPDGSIHPEDIVTLKEVGKRLRAQ</sequence>
<evidence type="ECO:0000256" key="2">
    <source>
        <dbReference type="ARBA" id="ARBA00007951"/>
    </source>
</evidence>
<protein>
    <recommendedName>
        <fullName evidence="3">alpha-L-fucosidase</fullName>
        <ecNumber evidence="3">3.2.1.51</ecNumber>
    </recommendedName>
</protein>
<keyword evidence="4" id="KW-0732">Signal</keyword>
<dbReference type="OrthoDB" id="9760597at2"/>
<keyword evidence="5" id="KW-0378">Hydrolase</keyword>
<feature type="domain" description="Glycoside hydrolase family 29 N-terminal" evidence="7">
    <location>
        <begin position="43"/>
        <end position="384"/>
    </location>
</feature>
<dbReference type="Proteomes" id="UP000315471">
    <property type="component" value="Unassembled WGS sequence"/>
</dbReference>
<dbReference type="EMBL" id="SJPY01000002">
    <property type="protein sequence ID" value="TWU44209.1"/>
    <property type="molecule type" value="Genomic_DNA"/>
</dbReference>
<dbReference type="InterPro" id="IPR057739">
    <property type="entry name" value="Glyco_hydro_29_N"/>
</dbReference>
<comment type="similarity">
    <text evidence="2">Belongs to the glycosyl hydrolase 29 family.</text>
</comment>
<dbReference type="PANTHER" id="PTHR10030">
    <property type="entry name" value="ALPHA-L-FUCOSIDASE"/>
    <property type="match status" value="1"/>
</dbReference>
<dbReference type="GO" id="GO:0004560">
    <property type="term" value="F:alpha-L-fucosidase activity"/>
    <property type="evidence" value="ECO:0007669"/>
    <property type="project" value="InterPro"/>
</dbReference>
<dbReference type="SUPFAM" id="SSF51445">
    <property type="entry name" value="(Trans)glycosidases"/>
    <property type="match status" value="1"/>
</dbReference>
<keyword evidence="9" id="KW-1185">Reference proteome</keyword>
<evidence type="ECO:0000256" key="5">
    <source>
        <dbReference type="ARBA" id="ARBA00022801"/>
    </source>
</evidence>
<dbReference type="RefSeq" id="WP_146599210.1">
    <property type="nucleotide sequence ID" value="NZ_SJPY01000002.1"/>
</dbReference>
<evidence type="ECO:0000256" key="6">
    <source>
        <dbReference type="ARBA" id="ARBA00023295"/>
    </source>
</evidence>
<reference evidence="8 9" key="1">
    <citation type="submission" date="2019-02" db="EMBL/GenBank/DDBJ databases">
        <title>Deep-cultivation of Planctomycetes and their phenomic and genomic characterization uncovers novel biology.</title>
        <authorList>
            <person name="Wiegand S."/>
            <person name="Jogler M."/>
            <person name="Boedeker C."/>
            <person name="Pinto D."/>
            <person name="Vollmers J."/>
            <person name="Rivas-Marin E."/>
            <person name="Kohn T."/>
            <person name="Peeters S.H."/>
            <person name="Heuer A."/>
            <person name="Rast P."/>
            <person name="Oberbeckmann S."/>
            <person name="Bunk B."/>
            <person name="Jeske O."/>
            <person name="Meyerdierks A."/>
            <person name="Storesund J.E."/>
            <person name="Kallscheuer N."/>
            <person name="Luecker S."/>
            <person name="Lage O.M."/>
            <person name="Pohl T."/>
            <person name="Merkel B.J."/>
            <person name="Hornburger P."/>
            <person name="Mueller R.-W."/>
            <person name="Bruemmer F."/>
            <person name="Labrenz M."/>
            <person name="Spormann A.M."/>
            <person name="Op Den Camp H."/>
            <person name="Overmann J."/>
            <person name="Amann R."/>
            <person name="Jetten M.S.M."/>
            <person name="Mascher T."/>
            <person name="Medema M.H."/>
            <person name="Devos D.P."/>
            <person name="Kaster A.-K."/>
            <person name="Ovreas L."/>
            <person name="Rohde M."/>
            <person name="Galperin M.Y."/>
            <person name="Jogler C."/>
        </authorList>
    </citation>
    <scope>NUCLEOTIDE SEQUENCE [LARGE SCALE GENOMIC DNA]</scope>
    <source>
        <strain evidence="8 9">Q31b</strain>
    </source>
</reference>
<dbReference type="GO" id="GO:0016139">
    <property type="term" value="P:glycoside catabolic process"/>
    <property type="evidence" value="ECO:0007669"/>
    <property type="project" value="TreeGrafter"/>
</dbReference>
<dbReference type="InterPro" id="IPR000933">
    <property type="entry name" value="Glyco_hydro_29"/>
</dbReference>
<dbReference type="EC" id="3.2.1.51" evidence="3"/>
<comment type="function">
    <text evidence="1">Alpha-L-fucosidase is responsible for hydrolyzing the alpha-1,6-linked fucose joined to the reducing-end N-acetylglucosamine of the carbohydrate moieties of glycoproteins.</text>
</comment>
<proteinExistence type="inferred from homology"/>
<dbReference type="InterPro" id="IPR017853">
    <property type="entry name" value="GH"/>
</dbReference>
<evidence type="ECO:0000259" key="7">
    <source>
        <dbReference type="Pfam" id="PF01120"/>
    </source>
</evidence>
<dbReference type="GO" id="GO:0006004">
    <property type="term" value="P:fucose metabolic process"/>
    <property type="evidence" value="ECO:0007669"/>
    <property type="project" value="InterPro"/>
</dbReference>
<comment type="caution">
    <text evidence="8">The sequence shown here is derived from an EMBL/GenBank/DDBJ whole genome shotgun (WGS) entry which is preliminary data.</text>
</comment>
<organism evidence="8 9">
    <name type="scientific">Novipirellula aureliae</name>
    <dbReference type="NCBI Taxonomy" id="2527966"/>
    <lineage>
        <taxon>Bacteria</taxon>
        <taxon>Pseudomonadati</taxon>
        <taxon>Planctomycetota</taxon>
        <taxon>Planctomycetia</taxon>
        <taxon>Pirellulales</taxon>
        <taxon>Pirellulaceae</taxon>
        <taxon>Novipirellula</taxon>
    </lineage>
</organism>
<accession>A0A5C6EAM8</accession>
<evidence type="ECO:0000313" key="9">
    <source>
        <dbReference type="Proteomes" id="UP000315471"/>
    </source>
</evidence>
<dbReference type="GO" id="GO:0005764">
    <property type="term" value="C:lysosome"/>
    <property type="evidence" value="ECO:0007669"/>
    <property type="project" value="TreeGrafter"/>
</dbReference>
<dbReference type="Gene3D" id="3.20.20.80">
    <property type="entry name" value="Glycosidases"/>
    <property type="match status" value="1"/>
</dbReference>
<evidence type="ECO:0000256" key="1">
    <source>
        <dbReference type="ARBA" id="ARBA00004071"/>
    </source>
</evidence>
<evidence type="ECO:0000256" key="3">
    <source>
        <dbReference type="ARBA" id="ARBA00012662"/>
    </source>
</evidence>
<dbReference type="PROSITE" id="PS51318">
    <property type="entry name" value="TAT"/>
    <property type="match status" value="1"/>
</dbReference>
<name>A0A5C6EAM8_9BACT</name>
<dbReference type="SMART" id="SM00812">
    <property type="entry name" value="Alpha_L_fucos"/>
    <property type="match status" value="1"/>
</dbReference>
<dbReference type="InterPro" id="IPR016286">
    <property type="entry name" value="FUC_metazoa-typ"/>
</dbReference>
<evidence type="ECO:0000256" key="4">
    <source>
        <dbReference type="ARBA" id="ARBA00022729"/>
    </source>
</evidence>
<dbReference type="PIRSF" id="PIRSF001092">
    <property type="entry name" value="Alpha-L-fucosidase"/>
    <property type="match status" value="1"/>
</dbReference>
<dbReference type="PANTHER" id="PTHR10030:SF37">
    <property type="entry name" value="ALPHA-L-FUCOSIDASE-RELATED"/>
    <property type="match status" value="1"/>
</dbReference>
<keyword evidence="6" id="KW-0326">Glycosidase</keyword>
<dbReference type="AlphaFoldDB" id="A0A5C6EAM8"/>
<evidence type="ECO:0000313" key="8">
    <source>
        <dbReference type="EMBL" id="TWU44209.1"/>
    </source>
</evidence>
<gene>
    <name evidence="8" type="ORF">Q31b_17450</name>
</gene>
<dbReference type="InterPro" id="IPR006311">
    <property type="entry name" value="TAT_signal"/>
</dbReference>